<keyword evidence="1" id="KW-0175">Coiled coil</keyword>
<dbReference type="OrthoDB" id="7490514at2759"/>
<dbReference type="EMBL" id="CAJQZP010000364">
    <property type="protein sequence ID" value="CAG4958259.1"/>
    <property type="molecule type" value="Genomic_DNA"/>
</dbReference>
<dbReference type="Proteomes" id="UP000691718">
    <property type="component" value="Unassembled WGS sequence"/>
</dbReference>
<comment type="caution">
    <text evidence="2">The sequence shown here is derived from an EMBL/GenBank/DDBJ whole genome shotgun (WGS) entry which is preliminary data.</text>
</comment>
<proteinExistence type="predicted"/>
<keyword evidence="3" id="KW-1185">Reference proteome</keyword>
<name>A0A8S3WFK4_PARAO</name>
<evidence type="ECO:0000256" key="1">
    <source>
        <dbReference type="SAM" id="Coils"/>
    </source>
</evidence>
<sequence length="126" mass="14407">MRSCSQEMTSFRQEVLKLNSTVADFNNRLNAMEEKVNNIVTRIAEAEAKISASKCDDNEAEIDRHLNDRDQTSFLNDLEIKGLDEHANENPIHLITLIAQKKLPHKQLLSGFKERGSELGYKTQQH</sequence>
<accession>A0A8S3WFK4</accession>
<gene>
    <name evidence="2" type="ORF">PAPOLLO_LOCUS5907</name>
</gene>
<evidence type="ECO:0000313" key="2">
    <source>
        <dbReference type="EMBL" id="CAG4958259.1"/>
    </source>
</evidence>
<reference evidence="2" key="1">
    <citation type="submission" date="2021-04" db="EMBL/GenBank/DDBJ databases">
        <authorList>
            <person name="Tunstrom K."/>
        </authorList>
    </citation>
    <scope>NUCLEOTIDE SEQUENCE</scope>
</reference>
<organism evidence="2 3">
    <name type="scientific">Parnassius apollo</name>
    <name type="common">Apollo butterfly</name>
    <name type="synonym">Papilio apollo</name>
    <dbReference type="NCBI Taxonomy" id="110799"/>
    <lineage>
        <taxon>Eukaryota</taxon>
        <taxon>Metazoa</taxon>
        <taxon>Ecdysozoa</taxon>
        <taxon>Arthropoda</taxon>
        <taxon>Hexapoda</taxon>
        <taxon>Insecta</taxon>
        <taxon>Pterygota</taxon>
        <taxon>Neoptera</taxon>
        <taxon>Endopterygota</taxon>
        <taxon>Lepidoptera</taxon>
        <taxon>Glossata</taxon>
        <taxon>Ditrysia</taxon>
        <taxon>Papilionoidea</taxon>
        <taxon>Papilionidae</taxon>
        <taxon>Parnassiinae</taxon>
        <taxon>Parnassini</taxon>
        <taxon>Parnassius</taxon>
        <taxon>Parnassius</taxon>
    </lineage>
</organism>
<evidence type="ECO:0000313" key="3">
    <source>
        <dbReference type="Proteomes" id="UP000691718"/>
    </source>
</evidence>
<feature type="coiled-coil region" evidence="1">
    <location>
        <begin position="15"/>
        <end position="49"/>
    </location>
</feature>
<dbReference type="AlphaFoldDB" id="A0A8S3WFK4"/>
<protein>
    <submittedName>
        <fullName evidence="2">(apollo) hypothetical protein</fullName>
    </submittedName>
</protein>